<evidence type="ECO:0000256" key="10">
    <source>
        <dbReference type="RuleBase" id="RU361210"/>
    </source>
</evidence>
<dbReference type="GO" id="GO:0003755">
    <property type="term" value="F:peptidyl-prolyl cis-trans isomerase activity"/>
    <property type="evidence" value="ECO:0007669"/>
    <property type="project" value="UniProtKB-KW"/>
</dbReference>
<dbReference type="Pfam" id="PF03095">
    <property type="entry name" value="PTPA"/>
    <property type="match status" value="1"/>
</dbReference>
<dbReference type="SUPFAM" id="SSF140984">
    <property type="entry name" value="PTPA-like"/>
    <property type="match status" value="1"/>
</dbReference>
<reference evidence="12" key="1">
    <citation type="submission" date="2022-01" db="EMBL/GenBank/DDBJ databases">
        <authorList>
            <person name="King R."/>
        </authorList>
    </citation>
    <scope>NUCLEOTIDE SEQUENCE</scope>
</reference>
<dbReference type="CDD" id="cd04087">
    <property type="entry name" value="PTPA"/>
    <property type="match status" value="1"/>
</dbReference>
<comment type="catalytic activity">
    <reaction evidence="1 10">
        <text>[protein]-peptidylproline (omega=180) = [protein]-peptidylproline (omega=0)</text>
        <dbReference type="Rhea" id="RHEA:16237"/>
        <dbReference type="Rhea" id="RHEA-COMP:10747"/>
        <dbReference type="Rhea" id="RHEA-COMP:10748"/>
        <dbReference type="ChEBI" id="CHEBI:83833"/>
        <dbReference type="ChEBI" id="CHEBI:83834"/>
        <dbReference type="EC" id="5.2.1.8"/>
    </reaction>
</comment>
<feature type="region of interest" description="Disordered" evidence="11">
    <location>
        <begin position="342"/>
        <end position="364"/>
    </location>
</feature>
<dbReference type="GO" id="GO:0005737">
    <property type="term" value="C:cytoplasm"/>
    <property type="evidence" value="ECO:0007669"/>
    <property type="project" value="UniProtKB-SubCell"/>
</dbReference>
<protein>
    <recommendedName>
        <fullName evidence="8 10">Serine/threonine-protein phosphatase 2A activator</fullName>
        <ecNumber evidence="4 10">5.2.1.8</ecNumber>
    </recommendedName>
    <alternativeName>
        <fullName evidence="9 10">Phosphotyrosyl phosphatase activator</fullName>
    </alternativeName>
</protein>
<evidence type="ECO:0000256" key="2">
    <source>
        <dbReference type="ARBA" id="ARBA00004496"/>
    </source>
</evidence>
<comment type="function">
    <text evidence="10">PPIases accelerate the folding of proteins. It catalyzes the cis-trans isomerization of proline imidic peptide bonds in oligopeptides.</text>
</comment>
<dbReference type="GO" id="GO:0007052">
    <property type="term" value="P:mitotic spindle organization"/>
    <property type="evidence" value="ECO:0007669"/>
    <property type="project" value="TreeGrafter"/>
</dbReference>
<keyword evidence="7 10" id="KW-0413">Isomerase</keyword>
<dbReference type="InterPro" id="IPR004327">
    <property type="entry name" value="Phstyr_phstse_ac"/>
</dbReference>
<dbReference type="AlphaFoldDB" id="A0A9N9TYX5"/>
<keyword evidence="5 10" id="KW-0963">Cytoplasm</keyword>
<evidence type="ECO:0000256" key="4">
    <source>
        <dbReference type="ARBA" id="ARBA00013194"/>
    </source>
</evidence>
<dbReference type="GO" id="GO:0005634">
    <property type="term" value="C:nucleus"/>
    <property type="evidence" value="ECO:0007669"/>
    <property type="project" value="TreeGrafter"/>
</dbReference>
<dbReference type="InterPro" id="IPR037218">
    <property type="entry name" value="PTPA_sf"/>
</dbReference>
<comment type="subcellular location">
    <subcellularLocation>
        <location evidence="2 10">Cytoplasm</location>
    </subcellularLocation>
</comment>
<dbReference type="GO" id="GO:0008160">
    <property type="term" value="F:protein tyrosine phosphatase activator activity"/>
    <property type="evidence" value="ECO:0007669"/>
    <property type="project" value="TreeGrafter"/>
</dbReference>
<dbReference type="Proteomes" id="UP001153712">
    <property type="component" value="Chromosome 6"/>
</dbReference>
<dbReference type="GO" id="GO:0000159">
    <property type="term" value="C:protein phosphatase type 2A complex"/>
    <property type="evidence" value="ECO:0007669"/>
    <property type="project" value="TreeGrafter"/>
</dbReference>
<evidence type="ECO:0000256" key="6">
    <source>
        <dbReference type="ARBA" id="ARBA00023110"/>
    </source>
</evidence>
<evidence type="ECO:0000256" key="5">
    <source>
        <dbReference type="ARBA" id="ARBA00022490"/>
    </source>
</evidence>
<accession>A0A9N9TYX5</accession>
<name>A0A9N9TYX5_PHYSR</name>
<dbReference type="PIRSF" id="PIRSF016325">
    <property type="entry name" value="Phstyr_phstse_ac"/>
    <property type="match status" value="1"/>
</dbReference>
<dbReference type="FunFam" id="1.20.120.1150:FF:000002">
    <property type="entry name" value="Serine/threonine-protein phosphatase 2A activator"/>
    <property type="match status" value="1"/>
</dbReference>
<dbReference type="Gene3D" id="1.20.120.1150">
    <property type="match status" value="1"/>
</dbReference>
<evidence type="ECO:0000256" key="3">
    <source>
        <dbReference type="ARBA" id="ARBA00011019"/>
    </source>
</evidence>
<organism evidence="12 13">
    <name type="scientific">Phyllotreta striolata</name>
    <name type="common">Striped flea beetle</name>
    <name type="synonym">Crioceris striolata</name>
    <dbReference type="NCBI Taxonomy" id="444603"/>
    <lineage>
        <taxon>Eukaryota</taxon>
        <taxon>Metazoa</taxon>
        <taxon>Ecdysozoa</taxon>
        <taxon>Arthropoda</taxon>
        <taxon>Hexapoda</taxon>
        <taxon>Insecta</taxon>
        <taxon>Pterygota</taxon>
        <taxon>Neoptera</taxon>
        <taxon>Endopterygota</taxon>
        <taxon>Coleoptera</taxon>
        <taxon>Polyphaga</taxon>
        <taxon>Cucujiformia</taxon>
        <taxon>Chrysomeloidea</taxon>
        <taxon>Chrysomelidae</taxon>
        <taxon>Galerucinae</taxon>
        <taxon>Alticini</taxon>
        <taxon>Phyllotreta</taxon>
    </lineage>
</organism>
<evidence type="ECO:0000313" key="12">
    <source>
        <dbReference type="EMBL" id="CAG9863250.1"/>
    </source>
</evidence>
<comment type="similarity">
    <text evidence="3 10">Belongs to the PTPA-type PPIase family.</text>
</comment>
<evidence type="ECO:0000256" key="11">
    <source>
        <dbReference type="SAM" id="MobiDB-lite"/>
    </source>
</evidence>
<dbReference type="PANTHER" id="PTHR10012">
    <property type="entry name" value="SERINE/THREONINE-PROTEIN PHOSPHATASE 2A REGULATORY SUBUNIT B"/>
    <property type="match status" value="1"/>
</dbReference>
<keyword evidence="6 10" id="KW-0697">Rotamase</keyword>
<dbReference type="EC" id="5.2.1.8" evidence="4 10"/>
<evidence type="ECO:0000256" key="1">
    <source>
        <dbReference type="ARBA" id="ARBA00000971"/>
    </source>
</evidence>
<proteinExistence type="inferred from homology"/>
<evidence type="ECO:0000256" key="7">
    <source>
        <dbReference type="ARBA" id="ARBA00023235"/>
    </source>
</evidence>
<dbReference type="InterPro" id="IPR043170">
    <property type="entry name" value="PTPA_C_lid"/>
</dbReference>
<evidence type="ECO:0000256" key="9">
    <source>
        <dbReference type="ARBA" id="ARBA00044820"/>
    </source>
</evidence>
<keyword evidence="13" id="KW-1185">Reference proteome</keyword>
<dbReference type="EMBL" id="OU900099">
    <property type="protein sequence ID" value="CAG9863250.1"/>
    <property type="molecule type" value="Genomic_DNA"/>
</dbReference>
<sequence>MMENIIDSEQHTYLMPIKLIKNLEDMMQWDKSEAYFEILGFIYTLNDSVRGKTNSDAGDGASQEIESICGLLDILNVWVDEIPPIQQPQRFGNQAFRDWYNRLKDQAISLLHNVVPSHLFRAVPEITVYLVESFGNSIRIDYGTGHELSFIMFLCSFYKIGFLKFSDQPATVGKVFLKYLQLCRKLQKTYRMEPAGSHGVWSLDDYQFIPFIWGSSQFIGTDKFDTACFLKDNVVREFASEYMFLSCIQYINEVKTGPFAEHSNQLWSISGVSTWSKINSGLIKMYKAEVLSKYPLVQHIYFGSIFTLNPAEPGASVRKPKTVVLSSGVPSTEFKEPTLVRVSMPEKEKAPEREEPIHSSSVNN</sequence>
<evidence type="ECO:0000313" key="13">
    <source>
        <dbReference type="Proteomes" id="UP001153712"/>
    </source>
</evidence>
<dbReference type="PANTHER" id="PTHR10012:SF0">
    <property type="entry name" value="SERINE_THREONINE-PROTEIN PHOSPHATASE 2A ACTIVATOR"/>
    <property type="match status" value="1"/>
</dbReference>
<dbReference type="OrthoDB" id="16120at2759"/>
<evidence type="ECO:0000256" key="8">
    <source>
        <dbReference type="ARBA" id="ARBA00044786"/>
    </source>
</evidence>
<feature type="compositionally biased region" description="Basic and acidic residues" evidence="11">
    <location>
        <begin position="342"/>
        <end position="357"/>
    </location>
</feature>
<gene>
    <name evidence="12" type="ORF">PHYEVI_LOCUS9548</name>
</gene>